<gene>
    <name evidence="1" type="ORF">EGYM00163_LOCUS32764</name>
</gene>
<protein>
    <submittedName>
        <fullName evidence="1">Uncharacterized protein</fullName>
    </submittedName>
</protein>
<proteinExistence type="predicted"/>
<reference evidence="1" key="1">
    <citation type="submission" date="2021-01" db="EMBL/GenBank/DDBJ databases">
        <authorList>
            <person name="Corre E."/>
            <person name="Pelletier E."/>
            <person name="Niang G."/>
            <person name="Scheremetjew M."/>
            <person name="Finn R."/>
            <person name="Kale V."/>
            <person name="Holt S."/>
            <person name="Cochrane G."/>
            <person name="Meng A."/>
            <person name="Brown T."/>
            <person name="Cohen L."/>
        </authorList>
    </citation>
    <scope>NUCLEOTIDE SEQUENCE</scope>
    <source>
        <strain evidence="1">CCMP1594</strain>
    </source>
</reference>
<accession>A0A7S4G0U3</accession>
<organism evidence="1">
    <name type="scientific">Eutreptiella gymnastica</name>
    <dbReference type="NCBI Taxonomy" id="73025"/>
    <lineage>
        <taxon>Eukaryota</taxon>
        <taxon>Discoba</taxon>
        <taxon>Euglenozoa</taxon>
        <taxon>Euglenida</taxon>
        <taxon>Spirocuta</taxon>
        <taxon>Euglenophyceae</taxon>
        <taxon>Eutreptiales</taxon>
        <taxon>Eutreptiaceae</taxon>
        <taxon>Eutreptiella</taxon>
    </lineage>
</organism>
<dbReference type="EMBL" id="HBJA01094394">
    <property type="protein sequence ID" value="CAE0821590.1"/>
    <property type="molecule type" value="Transcribed_RNA"/>
</dbReference>
<name>A0A7S4G0U3_9EUGL</name>
<evidence type="ECO:0000313" key="1">
    <source>
        <dbReference type="EMBL" id="CAE0821590.1"/>
    </source>
</evidence>
<sequence>MFLEWVAFMELKCSLLHATAGSGFVDAVPLTSSLPWDSNVLDVALHQRNVGLSVLQHSPHICIQEIPSTSIVLASVALLQCPIPPLYLRQLAPKWCLNSPGFSGPTAATSVQKYLPVFYIFSSL</sequence>
<dbReference type="AlphaFoldDB" id="A0A7S4G0U3"/>